<keyword evidence="5" id="KW-1185">Reference proteome</keyword>
<keyword evidence="2" id="KW-0012">Acyltransferase</keyword>
<evidence type="ECO:0000313" key="4">
    <source>
        <dbReference type="EMBL" id="MXG89063.1"/>
    </source>
</evidence>
<dbReference type="PANTHER" id="PTHR43877:SF5">
    <property type="entry name" value="BLL8307 PROTEIN"/>
    <property type="match status" value="1"/>
</dbReference>
<organism evidence="4 5">
    <name type="scientific">Nocardioides flavescens</name>
    <dbReference type="NCBI Taxonomy" id="2691959"/>
    <lineage>
        <taxon>Bacteria</taxon>
        <taxon>Bacillati</taxon>
        <taxon>Actinomycetota</taxon>
        <taxon>Actinomycetes</taxon>
        <taxon>Propionibacteriales</taxon>
        <taxon>Nocardioidaceae</taxon>
        <taxon>Nocardioides</taxon>
    </lineage>
</organism>
<dbReference type="InterPro" id="IPR050832">
    <property type="entry name" value="Bact_Acetyltransf"/>
</dbReference>
<evidence type="ECO:0000259" key="3">
    <source>
        <dbReference type="PROSITE" id="PS51186"/>
    </source>
</evidence>
<evidence type="ECO:0000256" key="2">
    <source>
        <dbReference type="ARBA" id="ARBA00023315"/>
    </source>
</evidence>
<dbReference type="Gene3D" id="3.40.630.30">
    <property type="match status" value="1"/>
</dbReference>
<evidence type="ECO:0000313" key="5">
    <source>
        <dbReference type="Proteomes" id="UP000473325"/>
    </source>
</evidence>
<dbReference type="GO" id="GO:0016747">
    <property type="term" value="F:acyltransferase activity, transferring groups other than amino-acyl groups"/>
    <property type="evidence" value="ECO:0007669"/>
    <property type="project" value="InterPro"/>
</dbReference>
<dbReference type="SUPFAM" id="SSF55729">
    <property type="entry name" value="Acyl-CoA N-acyltransferases (Nat)"/>
    <property type="match status" value="1"/>
</dbReference>
<dbReference type="Pfam" id="PF00583">
    <property type="entry name" value="Acetyltransf_1"/>
    <property type="match status" value="1"/>
</dbReference>
<proteinExistence type="predicted"/>
<feature type="domain" description="N-acetyltransferase" evidence="3">
    <location>
        <begin position="3"/>
        <end position="152"/>
    </location>
</feature>
<gene>
    <name evidence="4" type="ORF">GRQ65_05815</name>
</gene>
<dbReference type="RefSeq" id="WP_160876139.1">
    <property type="nucleotide sequence ID" value="NZ_WUEK01000003.1"/>
</dbReference>
<keyword evidence="1 4" id="KW-0808">Transferase</keyword>
<comment type="caution">
    <text evidence="4">The sequence shown here is derived from an EMBL/GenBank/DDBJ whole genome shotgun (WGS) entry which is preliminary data.</text>
</comment>
<dbReference type="PROSITE" id="PS51186">
    <property type="entry name" value="GNAT"/>
    <property type="match status" value="1"/>
</dbReference>
<dbReference type="InterPro" id="IPR016181">
    <property type="entry name" value="Acyl_CoA_acyltransferase"/>
</dbReference>
<dbReference type="EMBL" id="WUEK01000003">
    <property type="protein sequence ID" value="MXG89063.1"/>
    <property type="molecule type" value="Genomic_DNA"/>
</dbReference>
<sequence>MRIVVDDLSSPEVQALLAEHLAGMHATSPPESVHALDLSGLRGPDVTFLAAYDGRSLAGCGAVKDLGGGRGEVKSMRTASTHLRRGVAAAVLSELIATARRRGWTELLLETGSTPDFAPAHALYVRFGFEECGPFGDYALDEFSRFYRLGLP</sequence>
<dbReference type="InterPro" id="IPR000182">
    <property type="entry name" value="GNAT_dom"/>
</dbReference>
<dbReference type="Proteomes" id="UP000473325">
    <property type="component" value="Unassembled WGS sequence"/>
</dbReference>
<name>A0A6L7EP22_9ACTN</name>
<accession>A0A6L7EP22</accession>
<evidence type="ECO:0000256" key="1">
    <source>
        <dbReference type="ARBA" id="ARBA00022679"/>
    </source>
</evidence>
<dbReference type="AlphaFoldDB" id="A0A6L7EP22"/>
<protein>
    <submittedName>
        <fullName evidence="4">GNAT family N-acetyltransferase</fullName>
    </submittedName>
</protein>
<dbReference type="PANTHER" id="PTHR43877">
    <property type="entry name" value="AMINOALKYLPHOSPHONATE N-ACETYLTRANSFERASE-RELATED-RELATED"/>
    <property type="match status" value="1"/>
</dbReference>
<reference evidence="4 5" key="1">
    <citation type="submission" date="2019-12" db="EMBL/GenBank/DDBJ databases">
        <authorList>
            <person name="Kun Z."/>
        </authorList>
    </citation>
    <scope>NUCLEOTIDE SEQUENCE [LARGE SCALE GENOMIC DNA]</scope>
    <source>
        <strain evidence="4 5">YIM 123512</strain>
    </source>
</reference>